<name>A0A3D4SXT3_9CORY</name>
<evidence type="ECO:0000313" key="3">
    <source>
        <dbReference type="Proteomes" id="UP000261739"/>
    </source>
</evidence>
<dbReference type="AlphaFoldDB" id="A0A3D4SXT3"/>
<comment type="caution">
    <text evidence="2">The sequence shown here is derived from an EMBL/GenBank/DDBJ whole genome shotgun (WGS) entry which is preliminary data.</text>
</comment>
<protein>
    <submittedName>
        <fullName evidence="2">DUF4229 domain-containing protein</fullName>
    </submittedName>
</protein>
<evidence type="ECO:0000256" key="1">
    <source>
        <dbReference type="SAM" id="Phobius"/>
    </source>
</evidence>
<gene>
    <name evidence="2" type="ORF">DIW82_04645</name>
</gene>
<accession>A0A3D4SXT3</accession>
<evidence type="ECO:0000313" key="2">
    <source>
        <dbReference type="EMBL" id="HCT14088.1"/>
    </source>
</evidence>
<dbReference type="STRING" id="863239.GCA_000213935_01200"/>
<sequence length="100" mass="11311">MAPAKLGGRAWRDIFLYGLARLILFIVLTVIIQFIAVALGMGKSFPLAISALLALIIAFPLSMFVFKGLRGRVNEEIAVWDAGRQRHKEQMRRQLEDRLD</sequence>
<keyword evidence="1" id="KW-0472">Membrane</keyword>
<dbReference type="Pfam" id="PF14012">
    <property type="entry name" value="DUF4229"/>
    <property type="match status" value="1"/>
</dbReference>
<feature type="transmembrane region" description="Helical" evidence="1">
    <location>
        <begin position="45"/>
        <end position="66"/>
    </location>
</feature>
<keyword evidence="1" id="KW-1133">Transmembrane helix</keyword>
<reference evidence="2 3" key="1">
    <citation type="journal article" date="2018" name="Nat. Biotechnol.">
        <title>A standardized bacterial taxonomy based on genome phylogeny substantially revises the tree of life.</title>
        <authorList>
            <person name="Parks D.H."/>
            <person name="Chuvochina M."/>
            <person name="Waite D.W."/>
            <person name="Rinke C."/>
            <person name="Skarshewski A."/>
            <person name="Chaumeil P.A."/>
            <person name="Hugenholtz P."/>
        </authorList>
    </citation>
    <scope>NUCLEOTIDE SEQUENCE [LARGE SCALE GENOMIC DNA]</scope>
    <source>
        <strain evidence="2">UBA11247</strain>
    </source>
</reference>
<dbReference type="InterPro" id="IPR025323">
    <property type="entry name" value="DUF4229"/>
</dbReference>
<keyword evidence="1" id="KW-0812">Transmembrane</keyword>
<dbReference type="Proteomes" id="UP000261739">
    <property type="component" value="Unassembled WGS sequence"/>
</dbReference>
<proteinExistence type="predicted"/>
<feature type="transmembrane region" description="Helical" evidence="1">
    <location>
        <begin position="14"/>
        <end position="39"/>
    </location>
</feature>
<organism evidence="2 3">
    <name type="scientific">Corynebacterium nuruki</name>
    <dbReference type="NCBI Taxonomy" id="1032851"/>
    <lineage>
        <taxon>Bacteria</taxon>
        <taxon>Bacillati</taxon>
        <taxon>Actinomycetota</taxon>
        <taxon>Actinomycetes</taxon>
        <taxon>Mycobacteriales</taxon>
        <taxon>Corynebacteriaceae</taxon>
        <taxon>Corynebacterium</taxon>
    </lineage>
</organism>
<dbReference type="EMBL" id="DQID01000131">
    <property type="protein sequence ID" value="HCT14088.1"/>
    <property type="molecule type" value="Genomic_DNA"/>
</dbReference>